<keyword evidence="8" id="KW-0472">Membrane</keyword>
<dbReference type="EMBL" id="JAFICZ010000001">
    <property type="protein sequence ID" value="MBP1297667.1"/>
    <property type="molecule type" value="Genomic_DNA"/>
</dbReference>
<dbReference type="CDD" id="cd03262">
    <property type="entry name" value="ABC_HisP_GlnQ"/>
    <property type="match status" value="1"/>
</dbReference>
<dbReference type="PROSITE" id="PS50893">
    <property type="entry name" value="ABC_TRANSPORTER_2"/>
    <property type="match status" value="1"/>
</dbReference>
<dbReference type="GO" id="GO:0015424">
    <property type="term" value="F:ABC-type amino acid transporter activity"/>
    <property type="evidence" value="ECO:0007669"/>
    <property type="project" value="InterPro"/>
</dbReference>
<comment type="similarity">
    <text evidence="2">Belongs to the ABC transporter superfamily.</text>
</comment>
<evidence type="ECO:0000256" key="8">
    <source>
        <dbReference type="ARBA" id="ARBA00023136"/>
    </source>
</evidence>
<feature type="chain" id="PRO_5034520895" evidence="10">
    <location>
        <begin position="22"/>
        <end position="280"/>
    </location>
</feature>
<evidence type="ECO:0000256" key="5">
    <source>
        <dbReference type="ARBA" id="ARBA00022741"/>
    </source>
</evidence>
<proteinExistence type="inferred from homology"/>
<feature type="domain" description="ABC transporter" evidence="11">
    <location>
        <begin position="35"/>
        <end position="275"/>
    </location>
</feature>
<reference evidence="12" key="1">
    <citation type="submission" date="2021-02" db="EMBL/GenBank/DDBJ databases">
        <title>Genomic Encyclopedia of Type Strains, Phase IV (KMG-V): Genome sequencing to study the core and pangenomes of soil and plant-associated prokaryotes.</title>
        <authorList>
            <person name="Whitman W."/>
        </authorList>
    </citation>
    <scope>NUCLEOTIDE SEQUENCE</scope>
    <source>
        <strain evidence="12">USDA 406</strain>
    </source>
</reference>
<dbReference type="InterPro" id="IPR017871">
    <property type="entry name" value="ABC_transporter-like_CS"/>
</dbReference>
<keyword evidence="6" id="KW-0067">ATP-binding</keyword>
<dbReference type="GO" id="GO:0016887">
    <property type="term" value="F:ATP hydrolysis activity"/>
    <property type="evidence" value="ECO:0007669"/>
    <property type="project" value="InterPro"/>
</dbReference>
<evidence type="ECO:0000256" key="1">
    <source>
        <dbReference type="ARBA" id="ARBA00004202"/>
    </source>
</evidence>
<evidence type="ECO:0000313" key="12">
    <source>
        <dbReference type="EMBL" id="MBP1297667.1"/>
    </source>
</evidence>
<keyword evidence="10" id="KW-0732">Signal</keyword>
<comment type="subcellular location">
    <subcellularLocation>
        <location evidence="1">Cell membrane</location>
        <topology evidence="1">Peripheral membrane protein</topology>
    </subcellularLocation>
</comment>
<comment type="caution">
    <text evidence="12">The sequence shown here is derived from an EMBL/GenBank/DDBJ whole genome shotgun (WGS) entry which is preliminary data.</text>
</comment>
<sequence length="280" mass="30552">MTKHWHYICLCFAMKSSGGSAGMNTSHASCAASVLAAEAVVKRFGAHTVLNGVDLALGTGQSTCIIGPSGSGKTTLLRCMALLEVPSDGRVVMEGATVSQARPSSDVRLAARKVRPEIGMVFQQFNLWPHMTVLGNIIEAPMRVRGVSRDEAVVTAERLLQKVGMEAKRDAYPARLSGGQQQRVAIARALAMQPKILLFDEPTSALDPELRREVLQVMRTLALEGMTMLVVTHEMGFARRVASHVVFMDEGMIVEHGTPAAFFERPTTERAKRFLNQFDE</sequence>
<dbReference type="InterPro" id="IPR027417">
    <property type="entry name" value="P-loop_NTPase"/>
</dbReference>
<evidence type="ECO:0000313" key="13">
    <source>
        <dbReference type="Proteomes" id="UP000673383"/>
    </source>
</evidence>
<dbReference type="AlphaFoldDB" id="A0A8I2C8N0"/>
<keyword evidence="5" id="KW-0547">Nucleotide-binding</keyword>
<organism evidence="12 13">
    <name type="scientific">Bradyrhizobium elkanii</name>
    <dbReference type="NCBI Taxonomy" id="29448"/>
    <lineage>
        <taxon>Bacteria</taxon>
        <taxon>Pseudomonadati</taxon>
        <taxon>Pseudomonadota</taxon>
        <taxon>Alphaproteobacteria</taxon>
        <taxon>Hyphomicrobiales</taxon>
        <taxon>Nitrobacteraceae</taxon>
        <taxon>Bradyrhizobium</taxon>
    </lineage>
</organism>
<keyword evidence="4" id="KW-1003">Cell membrane</keyword>
<dbReference type="PANTHER" id="PTHR43166">
    <property type="entry name" value="AMINO ACID IMPORT ATP-BINDING PROTEIN"/>
    <property type="match status" value="1"/>
</dbReference>
<dbReference type="PROSITE" id="PS00211">
    <property type="entry name" value="ABC_TRANSPORTER_1"/>
    <property type="match status" value="1"/>
</dbReference>
<dbReference type="PIRSF" id="PIRSF039085">
    <property type="entry name" value="ABC_ATPase_HisP"/>
    <property type="match status" value="1"/>
</dbReference>
<accession>A0A8I2C8N0</accession>
<evidence type="ECO:0000256" key="7">
    <source>
        <dbReference type="ARBA" id="ARBA00022970"/>
    </source>
</evidence>
<feature type="signal peptide" evidence="10">
    <location>
        <begin position="1"/>
        <end position="21"/>
    </location>
</feature>
<evidence type="ECO:0000256" key="10">
    <source>
        <dbReference type="SAM" id="SignalP"/>
    </source>
</evidence>
<name>A0A8I2C8N0_BRAEL</name>
<keyword evidence="7" id="KW-0029">Amino-acid transport</keyword>
<protein>
    <submittedName>
        <fullName evidence="12">ABC-type polar amino acid transport system ATPase subunit</fullName>
    </submittedName>
</protein>
<evidence type="ECO:0000256" key="6">
    <source>
        <dbReference type="ARBA" id="ARBA00022840"/>
    </source>
</evidence>
<dbReference type="GO" id="GO:0005886">
    <property type="term" value="C:plasma membrane"/>
    <property type="evidence" value="ECO:0007669"/>
    <property type="project" value="UniProtKB-SubCell"/>
</dbReference>
<dbReference type="InterPro" id="IPR003593">
    <property type="entry name" value="AAA+_ATPase"/>
</dbReference>
<dbReference type="Proteomes" id="UP000673383">
    <property type="component" value="Unassembled WGS sequence"/>
</dbReference>
<gene>
    <name evidence="12" type="ORF">JOH49_007420</name>
</gene>
<dbReference type="InterPro" id="IPR050086">
    <property type="entry name" value="MetN_ABC_transporter-like"/>
</dbReference>
<dbReference type="InterPro" id="IPR003439">
    <property type="entry name" value="ABC_transporter-like_ATP-bd"/>
</dbReference>
<dbReference type="FunFam" id="3.40.50.300:FF:000020">
    <property type="entry name" value="Amino acid ABC transporter ATP-binding component"/>
    <property type="match status" value="1"/>
</dbReference>
<dbReference type="Pfam" id="PF00005">
    <property type="entry name" value="ABC_tran"/>
    <property type="match status" value="1"/>
</dbReference>
<dbReference type="GO" id="GO:0005524">
    <property type="term" value="F:ATP binding"/>
    <property type="evidence" value="ECO:0007669"/>
    <property type="project" value="UniProtKB-KW"/>
</dbReference>
<evidence type="ECO:0000256" key="2">
    <source>
        <dbReference type="ARBA" id="ARBA00005417"/>
    </source>
</evidence>
<comment type="function">
    <text evidence="9">Involved in beta-(1--&gt;2)glucan export. Transmembrane domains (TMD) form a pore in the inner membrane and the ATP-binding domain (NBD) is responsible for energy generation.</text>
</comment>
<dbReference type="Gene3D" id="3.40.50.300">
    <property type="entry name" value="P-loop containing nucleotide triphosphate hydrolases"/>
    <property type="match status" value="1"/>
</dbReference>
<evidence type="ECO:0000256" key="9">
    <source>
        <dbReference type="ARBA" id="ARBA00024722"/>
    </source>
</evidence>
<dbReference type="SUPFAM" id="SSF52540">
    <property type="entry name" value="P-loop containing nucleoside triphosphate hydrolases"/>
    <property type="match status" value="1"/>
</dbReference>
<evidence type="ECO:0000256" key="4">
    <source>
        <dbReference type="ARBA" id="ARBA00022475"/>
    </source>
</evidence>
<dbReference type="SMART" id="SM00382">
    <property type="entry name" value="AAA"/>
    <property type="match status" value="1"/>
</dbReference>
<evidence type="ECO:0000259" key="11">
    <source>
        <dbReference type="PROSITE" id="PS50893"/>
    </source>
</evidence>
<dbReference type="InterPro" id="IPR030679">
    <property type="entry name" value="ABC_ATPase_HisP-typ"/>
</dbReference>
<evidence type="ECO:0000256" key="3">
    <source>
        <dbReference type="ARBA" id="ARBA00022448"/>
    </source>
</evidence>
<dbReference type="PANTHER" id="PTHR43166:SF9">
    <property type="entry name" value="GLUTAMATE_ASPARTATE IMPORT ATP-BINDING PROTEIN GLTL"/>
    <property type="match status" value="1"/>
</dbReference>
<keyword evidence="3" id="KW-0813">Transport</keyword>